<evidence type="ECO:0000313" key="4">
    <source>
        <dbReference type="EMBL" id="MBC9250145.1"/>
    </source>
</evidence>
<dbReference type="PANTHER" id="PTHR11783">
    <property type="entry name" value="SULFOTRANSFERASE SULT"/>
    <property type="match status" value="1"/>
</dbReference>
<dbReference type="SUPFAM" id="SSF52540">
    <property type="entry name" value="P-loop containing nucleoside triphosphate hydrolases"/>
    <property type="match status" value="1"/>
</dbReference>
<dbReference type="InterPro" id="IPR000863">
    <property type="entry name" value="Sulfotransferase_dom"/>
</dbReference>
<gene>
    <name evidence="4" type="ORF">A9179_07650</name>
</gene>
<keyword evidence="2" id="KW-0808">Transferase</keyword>
<comment type="similarity">
    <text evidence="1">Belongs to the sulfotransferase 1 family.</text>
</comment>
<dbReference type="Gene3D" id="3.40.50.300">
    <property type="entry name" value="P-loop containing nucleotide triphosphate hydrolases"/>
    <property type="match status" value="1"/>
</dbReference>
<reference evidence="4 5" key="1">
    <citation type="submission" date="2016-06" db="EMBL/GenBank/DDBJ databases">
        <authorList>
            <person name="Ramos C."/>
            <person name="Pintado A."/>
            <person name="Crespo-Gomez J.I."/>
        </authorList>
    </citation>
    <scope>NUCLEOTIDE SEQUENCE [LARGE SCALE GENOMIC DNA]</scope>
    <source>
        <strain evidence="4 5">AVO110</strain>
    </source>
</reference>
<evidence type="ECO:0000259" key="3">
    <source>
        <dbReference type="Pfam" id="PF00685"/>
    </source>
</evidence>
<dbReference type="Proteomes" id="UP000744555">
    <property type="component" value="Unassembled WGS sequence"/>
</dbReference>
<keyword evidence="5" id="KW-1185">Reference proteome</keyword>
<organism evidence="4 5">
    <name type="scientific">Aquipseudomonas alcaligenes</name>
    <name type="common">Pseudomonas alcaligenes</name>
    <dbReference type="NCBI Taxonomy" id="43263"/>
    <lineage>
        <taxon>Bacteria</taxon>
        <taxon>Pseudomonadati</taxon>
        <taxon>Pseudomonadota</taxon>
        <taxon>Gammaproteobacteria</taxon>
        <taxon>Pseudomonadales</taxon>
        <taxon>Pseudomonadaceae</taxon>
        <taxon>Aquipseudomonas</taxon>
    </lineage>
</organism>
<proteinExistence type="inferred from homology"/>
<accession>A0ABR7RXT0</accession>
<protein>
    <recommendedName>
        <fullName evidence="3">Sulfotransferase domain-containing protein</fullName>
    </recommendedName>
</protein>
<sequence>MSRGIFWLASYPKSGNTWFRIFIENLQRDAACPADINRLSIKNAANKFWLDETLGFSTADLREDEVEALRAPAYEWFASTQEAAGYFKIHDAYRPELLVAQRHYMRGALYLIRDPLDVALSLANHHGCDLDSAVSMMIDTQRTTSSGGSRYLAQARQYLSCWSGHATSWVDGLQVGCHVVRYEDLIATPMETFTRAARYLQLPDEPERIAKAISFSSFAELVRQEEHSGFRERNAPGARFFRRGRSGQGRQCLSRTQINRIVSAHGAVMERFGYLNHDREIGNDTAC</sequence>
<dbReference type="Pfam" id="PF00685">
    <property type="entry name" value="Sulfotransfer_1"/>
    <property type="match status" value="1"/>
</dbReference>
<dbReference type="RefSeq" id="WP_223123180.1">
    <property type="nucleotide sequence ID" value="NZ_LZEU01000001.1"/>
</dbReference>
<comment type="caution">
    <text evidence="4">The sequence shown here is derived from an EMBL/GenBank/DDBJ whole genome shotgun (WGS) entry which is preliminary data.</text>
</comment>
<dbReference type="EMBL" id="LZEU01000001">
    <property type="protein sequence ID" value="MBC9250145.1"/>
    <property type="molecule type" value="Genomic_DNA"/>
</dbReference>
<evidence type="ECO:0000313" key="5">
    <source>
        <dbReference type="Proteomes" id="UP000744555"/>
    </source>
</evidence>
<dbReference type="InterPro" id="IPR027417">
    <property type="entry name" value="P-loop_NTPase"/>
</dbReference>
<name>A0ABR7RXT0_AQUAC</name>
<evidence type="ECO:0000256" key="2">
    <source>
        <dbReference type="ARBA" id="ARBA00022679"/>
    </source>
</evidence>
<evidence type="ECO:0000256" key="1">
    <source>
        <dbReference type="ARBA" id="ARBA00005771"/>
    </source>
</evidence>
<feature type="domain" description="Sulfotransferase" evidence="3">
    <location>
        <begin position="6"/>
        <end position="272"/>
    </location>
</feature>